<dbReference type="Proteomes" id="UP000268094">
    <property type="component" value="Unassembled WGS sequence"/>
</dbReference>
<protein>
    <submittedName>
        <fullName evidence="2">ABC transporter permease</fullName>
    </submittedName>
</protein>
<dbReference type="AlphaFoldDB" id="A0A3A8HMR6"/>
<keyword evidence="3" id="KW-1185">Reference proteome</keyword>
<evidence type="ECO:0000313" key="2">
    <source>
        <dbReference type="EMBL" id="RKG72497.1"/>
    </source>
</evidence>
<sequence length="51" mass="5279">MGLPVELMTGAHETGVALGLLAKQWAWVAGLGAVATLVWRRGLARFAAFGG</sequence>
<evidence type="ECO:0000256" key="1">
    <source>
        <dbReference type="SAM" id="Phobius"/>
    </source>
</evidence>
<proteinExistence type="predicted"/>
<accession>A0A3A8HMR6</accession>
<reference evidence="3" key="1">
    <citation type="submission" date="2018-09" db="EMBL/GenBank/DDBJ databases">
        <authorList>
            <person name="Livingstone P.G."/>
            <person name="Whitworth D.E."/>
        </authorList>
    </citation>
    <scope>NUCLEOTIDE SEQUENCE [LARGE SCALE GENOMIC DNA]</scope>
    <source>
        <strain evidence="3">CA054A</strain>
    </source>
</reference>
<dbReference type="EMBL" id="RAVZ01000462">
    <property type="protein sequence ID" value="RKG72497.1"/>
    <property type="molecule type" value="Genomic_DNA"/>
</dbReference>
<feature type="transmembrane region" description="Helical" evidence="1">
    <location>
        <begin position="20"/>
        <end position="39"/>
    </location>
</feature>
<comment type="caution">
    <text evidence="2">The sequence shown here is derived from an EMBL/GenBank/DDBJ whole genome shotgun (WGS) entry which is preliminary data.</text>
</comment>
<name>A0A3A8HMR6_9BACT</name>
<keyword evidence="1" id="KW-1133">Transmembrane helix</keyword>
<organism evidence="2 3">
    <name type="scientific">Corallococcus terminator</name>
    <dbReference type="NCBI Taxonomy" id="2316733"/>
    <lineage>
        <taxon>Bacteria</taxon>
        <taxon>Pseudomonadati</taxon>
        <taxon>Myxococcota</taxon>
        <taxon>Myxococcia</taxon>
        <taxon>Myxococcales</taxon>
        <taxon>Cystobacterineae</taxon>
        <taxon>Myxococcaceae</taxon>
        <taxon>Corallococcus</taxon>
    </lineage>
</organism>
<gene>
    <name evidence="2" type="ORF">D7V88_38045</name>
</gene>
<feature type="non-terminal residue" evidence="2">
    <location>
        <position position="1"/>
    </location>
</feature>
<keyword evidence="1" id="KW-0812">Transmembrane</keyword>
<evidence type="ECO:0000313" key="3">
    <source>
        <dbReference type="Proteomes" id="UP000268094"/>
    </source>
</evidence>
<keyword evidence="1" id="KW-0472">Membrane</keyword>